<dbReference type="RefSeq" id="WP_281448617.1">
    <property type="nucleotide sequence ID" value="NZ_JASBAO010000001.1"/>
</dbReference>
<organism evidence="2 3">
    <name type="scientific">Commensalibacter oyaizuii</name>
    <dbReference type="NCBI Taxonomy" id="3043873"/>
    <lineage>
        <taxon>Bacteria</taxon>
        <taxon>Pseudomonadati</taxon>
        <taxon>Pseudomonadota</taxon>
        <taxon>Alphaproteobacteria</taxon>
        <taxon>Acetobacterales</taxon>
        <taxon>Acetobacteraceae</taxon>
    </lineage>
</organism>
<comment type="caution">
    <text evidence="2">The sequence shown here is derived from an EMBL/GenBank/DDBJ whole genome shotgun (WGS) entry which is preliminary data.</text>
</comment>
<dbReference type="Gene3D" id="1.10.30.50">
    <property type="match status" value="1"/>
</dbReference>
<keyword evidence="2" id="KW-0255">Endonuclease</keyword>
<keyword evidence="2" id="KW-0540">Nuclease</keyword>
<sequence length="280" mass="32456">MQISDLRPGYVLSNDQIHDIFGCSKQGGMRKSNRTQTLILVSNYTKSLFYNRWDKDVFYYTGMGSVGDQYLTYSQNKTLAESKENGFGIHLFECYVKGEYTYVGQMVLADLPFKEDQLDEKGNIRKVYIFPLKSISDFYYIKKENIELIEKNARTRIQQLSDKQLAQKVSQMTSVRSQRLCVTTNYGRNIYLSSWVKRKAKGICQFCLQDAPFKSANGEPFLEIHHIQWLSKGGADSLNNMIALCPNCHRKMHHVNDKHDVKFLKQQAKKVTQDLLIMLK</sequence>
<dbReference type="Pfam" id="PF26348">
    <property type="entry name" value="SRA_ScoMcrA"/>
    <property type="match status" value="1"/>
</dbReference>
<feature type="domain" description="HNH nuclease" evidence="1">
    <location>
        <begin position="191"/>
        <end position="250"/>
    </location>
</feature>
<name>A0ABT6Q4N8_9PROT</name>
<evidence type="ECO:0000259" key="1">
    <source>
        <dbReference type="SMART" id="SM00507"/>
    </source>
</evidence>
<proteinExistence type="predicted"/>
<protein>
    <submittedName>
        <fullName evidence="2">HNH endonuclease</fullName>
    </submittedName>
</protein>
<dbReference type="CDD" id="cd00085">
    <property type="entry name" value="HNHc"/>
    <property type="match status" value="1"/>
</dbReference>
<evidence type="ECO:0000313" key="3">
    <source>
        <dbReference type="Proteomes" id="UP001431634"/>
    </source>
</evidence>
<keyword evidence="3" id="KW-1185">Reference proteome</keyword>
<dbReference type="InterPro" id="IPR058712">
    <property type="entry name" value="SRA_ScoMcrA"/>
</dbReference>
<accession>A0ABT6Q4N8</accession>
<dbReference type="EMBL" id="JASBAO010000001">
    <property type="protein sequence ID" value="MDI2091526.1"/>
    <property type="molecule type" value="Genomic_DNA"/>
</dbReference>
<reference evidence="2" key="1">
    <citation type="submission" date="2023-05" db="EMBL/GenBank/DDBJ databases">
        <title>Whole genome sequence of Commensalibacter sp.</title>
        <authorList>
            <person name="Charoenyingcharoen P."/>
            <person name="Yukphan P."/>
        </authorList>
    </citation>
    <scope>NUCLEOTIDE SEQUENCE</scope>
    <source>
        <strain evidence="2">TBRC 16381</strain>
    </source>
</reference>
<dbReference type="InterPro" id="IPR003615">
    <property type="entry name" value="HNH_nuc"/>
</dbReference>
<dbReference type="SMART" id="SM00507">
    <property type="entry name" value="HNHc"/>
    <property type="match status" value="1"/>
</dbReference>
<keyword evidence="2" id="KW-0378">Hydrolase</keyword>
<dbReference type="Pfam" id="PF01844">
    <property type="entry name" value="HNH"/>
    <property type="match status" value="1"/>
</dbReference>
<gene>
    <name evidence="2" type="ORF">QJV27_09145</name>
</gene>
<dbReference type="GO" id="GO:0004519">
    <property type="term" value="F:endonuclease activity"/>
    <property type="evidence" value="ECO:0007669"/>
    <property type="project" value="UniProtKB-KW"/>
</dbReference>
<dbReference type="InterPro" id="IPR002711">
    <property type="entry name" value="HNH"/>
</dbReference>
<dbReference type="Proteomes" id="UP001431634">
    <property type="component" value="Unassembled WGS sequence"/>
</dbReference>
<evidence type="ECO:0000313" key="2">
    <source>
        <dbReference type="EMBL" id="MDI2091526.1"/>
    </source>
</evidence>